<gene>
    <name evidence="2" type="ORF">PR002_g9012</name>
    <name evidence="3" type="ORF">PR003_g9596</name>
</gene>
<protein>
    <submittedName>
        <fullName evidence="2">Uncharacterized protein</fullName>
    </submittedName>
</protein>
<dbReference type="OrthoDB" id="10273362at2759"/>
<dbReference type="EMBL" id="QXFT01000501">
    <property type="protein sequence ID" value="KAE9342203.1"/>
    <property type="molecule type" value="Genomic_DNA"/>
</dbReference>
<organism evidence="2 5">
    <name type="scientific">Phytophthora rubi</name>
    <dbReference type="NCBI Taxonomy" id="129364"/>
    <lineage>
        <taxon>Eukaryota</taxon>
        <taxon>Sar</taxon>
        <taxon>Stramenopiles</taxon>
        <taxon>Oomycota</taxon>
        <taxon>Peronosporomycetes</taxon>
        <taxon>Peronosporales</taxon>
        <taxon>Peronosporaceae</taxon>
        <taxon>Phytophthora</taxon>
    </lineage>
</organism>
<evidence type="ECO:0000313" key="3">
    <source>
        <dbReference type="EMBL" id="KAE9342203.1"/>
    </source>
</evidence>
<sequence length="94" mass="10340">MAKAGELHAAVEGCAESEDEDDDIMCIFDSFRHTAIAQESFEAKKRPKRGGSVPGKAPNKRRDLRTRVQNTSVDWFIPVAASVVNPGSSEFKVF</sequence>
<dbReference type="Proteomes" id="UP000435112">
    <property type="component" value="Unassembled WGS sequence"/>
</dbReference>
<comment type="caution">
    <text evidence="2">The sequence shown here is derived from an EMBL/GenBank/DDBJ whole genome shotgun (WGS) entry which is preliminary data.</text>
</comment>
<keyword evidence="4" id="KW-1185">Reference proteome</keyword>
<accession>A0A6A3MUA7</accession>
<dbReference type="EMBL" id="QXFU01000469">
    <property type="protein sequence ID" value="KAE9032771.1"/>
    <property type="molecule type" value="Genomic_DNA"/>
</dbReference>
<dbReference type="Proteomes" id="UP000434957">
    <property type="component" value="Unassembled WGS sequence"/>
</dbReference>
<evidence type="ECO:0000313" key="2">
    <source>
        <dbReference type="EMBL" id="KAE9032771.1"/>
    </source>
</evidence>
<feature type="region of interest" description="Disordered" evidence="1">
    <location>
        <begin position="39"/>
        <end position="66"/>
    </location>
</feature>
<evidence type="ECO:0000313" key="4">
    <source>
        <dbReference type="Proteomes" id="UP000434957"/>
    </source>
</evidence>
<proteinExistence type="predicted"/>
<name>A0A6A3MUA7_9STRA</name>
<evidence type="ECO:0000313" key="5">
    <source>
        <dbReference type="Proteomes" id="UP000435112"/>
    </source>
</evidence>
<dbReference type="AlphaFoldDB" id="A0A6A3MUA7"/>
<evidence type="ECO:0000256" key="1">
    <source>
        <dbReference type="SAM" id="MobiDB-lite"/>
    </source>
</evidence>
<reference evidence="2 5" key="1">
    <citation type="submission" date="2018-09" db="EMBL/GenBank/DDBJ databases">
        <title>Genomic investigation of the strawberry pathogen Phytophthora fragariae indicates pathogenicity is determined by transcriptional variation in three key races.</title>
        <authorList>
            <person name="Adams T.M."/>
            <person name="Armitage A.D."/>
            <person name="Sobczyk M.K."/>
            <person name="Bates H.J."/>
            <person name="Dunwell J.M."/>
            <person name="Nellist C.F."/>
            <person name="Harrison R.J."/>
        </authorList>
    </citation>
    <scope>NUCLEOTIDE SEQUENCE [LARGE SCALE GENOMIC DNA]</scope>
    <source>
        <strain evidence="2 5">SCRP324</strain>
        <strain evidence="3 4">SCRP333</strain>
    </source>
</reference>